<gene>
    <name evidence="9" type="ORF">B0J13DRAFT_614958</name>
</gene>
<keyword evidence="3" id="KW-0378">Hydrolase</keyword>
<dbReference type="Gene3D" id="3.40.390.10">
    <property type="entry name" value="Collagenase (Catalytic Domain)"/>
    <property type="match status" value="1"/>
</dbReference>
<feature type="binding site" evidence="7">
    <location>
        <position position="138"/>
    </location>
    <ligand>
        <name>Zn(2+)</name>
        <dbReference type="ChEBI" id="CHEBI:29105"/>
        <label>1</label>
    </ligand>
</feature>
<feature type="binding site" evidence="7">
    <location>
        <position position="162"/>
    </location>
    <ligand>
        <name>Ca(2+)</name>
        <dbReference type="ChEBI" id="CHEBI:29108"/>
        <label>3</label>
    </ligand>
</feature>
<dbReference type="PANTHER" id="PTHR10201:SF323">
    <property type="entry name" value="MATRIX METALLOPROTEINASE-21"/>
    <property type="match status" value="1"/>
</dbReference>
<feature type="binding site" evidence="7">
    <location>
        <position position="162"/>
    </location>
    <ligand>
        <name>Ca(2+)</name>
        <dbReference type="ChEBI" id="CHEBI:29108"/>
        <label>1</label>
    </ligand>
</feature>
<dbReference type="GO" id="GO:0031012">
    <property type="term" value="C:extracellular matrix"/>
    <property type="evidence" value="ECO:0007669"/>
    <property type="project" value="InterPro"/>
</dbReference>
<evidence type="ECO:0000256" key="4">
    <source>
        <dbReference type="ARBA" id="ARBA00022833"/>
    </source>
</evidence>
<dbReference type="SUPFAM" id="SSF47090">
    <property type="entry name" value="PGBD-like"/>
    <property type="match status" value="1"/>
</dbReference>
<dbReference type="GO" id="GO:0006508">
    <property type="term" value="P:proteolysis"/>
    <property type="evidence" value="ECO:0007669"/>
    <property type="project" value="UniProtKB-KW"/>
</dbReference>
<evidence type="ECO:0000256" key="5">
    <source>
        <dbReference type="ARBA" id="ARBA00023049"/>
    </source>
</evidence>
<dbReference type="InterPro" id="IPR002477">
    <property type="entry name" value="Peptidoglycan-bd-like"/>
</dbReference>
<evidence type="ECO:0000259" key="8">
    <source>
        <dbReference type="SMART" id="SM00235"/>
    </source>
</evidence>
<comment type="caution">
    <text evidence="9">The sequence shown here is derived from an EMBL/GenBank/DDBJ whole genome shotgun (WGS) entry which is preliminary data.</text>
</comment>
<sequence>MPLPTDVSHAKVDGHTETALRVFQTFFKLEVDGIFGPKTKEVMTACRCGVSDVLDPVDLQVFGSWKHRDLTFCFGKQSTQLSADIFKAATIRAMTTWTNAGVGLSFTEVASDQNPDIFIEFRQANDPDHSMVGGVAAHADFPPGYSLIVKTTPLPLHFDDEEPRWADGAVIGALDVETIGLHELGHILGLKHSEVLGAVMYPIVYENGMNRKLAADDLRSIRNLYVS</sequence>
<dbReference type="InterPro" id="IPR001818">
    <property type="entry name" value="Pept_M10_metallopeptidase"/>
</dbReference>
<protein>
    <submittedName>
        <fullName evidence="9">Matrixin-domain-containing protein</fullName>
    </submittedName>
</protein>
<feature type="domain" description="Peptidase metallopeptidase" evidence="8">
    <location>
        <begin position="61"/>
        <end position="227"/>
    </location>
</feature>
<dbReference type="InterPro" id="IPR036365">
    <property type="entry name" value="PGBD-like_sf"/>
</dbReference>
<evidence type="ECO:0000256" key="7">
    <source>
        <dbReference type="PIRSR" id="PIRSR621190-2"/>
    </source>
</evidence>
<keyword evidence="7" id="KW-0106">Calcium</keyword>
<dbReference type="GO" id="GO:0004222">
    <property type="term" value="F:metalloendopeptidase activity"/>
    <property type="evidence" value="ECO:0007669"/>
    <property type="project" value="InterPro"/>
</dbReference>
<evidence type="ECO:0000313" key="9">
    <source>
        <dbReference type="EMBL" id="KAH7162299.1"/>
    </source>
</evidence>
<keyword evidence="4 7" id="KW-0862">Zinc</keyword>
<evidence type="ECO:0000256" key="3">
    <source>
        <dbReference type="ARBA" id="ARBA00022801"/>
    </source>
</evidence>
<feature type="binding site" evidence="7">
    <location>
        <position position="116"/>
    </location>
    <ligand>
        <name>Ca(2+)</name>
        <dbReference type="ChEBI" id="CHEBI:29108"/>
        <label>2</label>
    </ligand>
</feature>
<feature type="binding site" evidence="7">
    <location>
        <position position="182"/>
    </location>
    <ligand>
        <name>Zn(2+)</name>
        <dbReference type="ChEBI" id="CHEBI:29105"/>
        <label>2</label>
        <note>catalytic</note>
    </ligand>
</feature>
<feature type="binding site" evidence="7">
    <location>
        <position position="128"/>
    </location>
    <ligand>
        <name>Zn(2+)</name>
        <dbReference type="ChEBI" id="CHEBI:29105"/>
        <label>1</label>
    </ligand>
</feature>
<feature type="binding site" description="in inhibited form" evidence="7">
    <location>
        <position position="48"/>
    </location>
    <ligand>
        <name>Zn(2+)</name>
        <dbReference type="ChEBI" id="CHEBI:29105"/>
        <label>2</label>
        <note>catalytic</note>
    </ligand>
</feature>
<evidence type="ECO:0000256" key="6">
    <source>
        <dbReference type="PIRSR" id="PIRSR621190-1"/>
    </source>
</evidence>
<dbReference type="GO" id="GO:0008270">
    <property type="term" value="F:zinc ion binding"/>
    <property type="evidence" value="ECO:0007669"/>
    <property type="project" value="InterPro"/>
</dbReference>
<keyword evidence="1" id="KW-0645">Protease</keyword>
<feature type="binding site" evidence="7">
    <location>
        <position position="200"/>
    </location>
    <ligand>
        <name>Zn(2+)</name>
        <dbReference type="ChEBI" id="CHEBI:29105"/>
        <label>2</label>
        <note>catalytic</note>
    </ligand>
</feature>
<dbReference type="SMART" id="SM00235">
    <property type="entry name" value="ZnMc"/>
    <property type="match status" value="1"/>
</dbReference>
<reference evidence="9" key="1">
    <citation type="journal article" date="2021" name="Nat. Commun.">
        <title>Genetic determinants of endophytism in the Arabidopsis root mycobiome.</title>
        <authorList>
            <person name="Mesny F."/>
            <person name="Miyauchi S."/>
            <person name="Thiergart T."/>
            <person name="Pickel B."/>
            <person name="Atanasova L."/>
            <person name="Karlsson M."/>
            <person name="Huettel B."/>
            <person name="Barry K.W."/>
            <person name="Haridas S."/>
            <person name="Chen C."/>
            <person name="Bauer D."/>
            <person name="Andreopoulos W."/>
            <person name="Pangilinan J."/>
            <person name="LaButti K."/>
            <person name="Riley R."/>
            <person name="Lipzen A."/>
            <person name="Clum A."/>
            <person name="Drula E."/>
            <person name="Henrissat B."/>
            <person name="Kohler A."/>
            <person name="Grigoriev I.V."/>
            <person name="Martin F.M."/>
            <person name="Hacquard S."/>
        </authorList>
    </citation>
    <scope>NUCLEOTIDE SEQUENCE</scope>
    <source>
        <strain evidence="9">MPI-CAGE-AT-0021</strain>
    </source>
</reference>
<dbReference type="Pfam" id="PF00413">
    <property type="entry name" value="Peptidase_M10"/>
    <property type="match status" value="1"/>
</dbReference>
<feature type="binding site" evidence="7">
    <location>
        <position position="192"/>
    </location>
    <ligand>
        <name>Zn(2+)</name>
        <dbReference type="ChEBI" id="CHEBI:29105"/>
        <label>2</label>
        <note>catalytic</note>
    </ligand>
</feature>
<dbReference type="Proteomes" id="UP000717696">
    <property type="component" value="Unassembled WGS sequence"/>
</dbReference>
<feature type="binding site" evidence="7">
    <location>
        <position position="186"/>
    </location>
    <ligand>
        <name>Zn(2+)</name>
        <dbReference type="ChEBI" id="CHEBI:29105"/>
        <label>2</label>
        <note>catalytic</note>
    </ligand>
</feature>
<dbReference type="InterPro" id="IPR006026">
    <property type="entry name" value="Peptidase_Metallo"/>
</dbReference>
<feature type="binding site" evidence="7">
    <location>
        <position position="160"/>
    </location>
    <ligand>
        <name>Ca(2+)</name>
        <dbReference type="ChEBI" id="CHEBI:29108"/>
        <label>1</label>
    </ligand>
</feature>
<feature type="binding site" evidence="7">
    <location>
        <position position="159"/>
    </location>
    <ligand>
        <name>Ca(2+)</name>
        <dbReference type="ChEBI" id="CHEBI:29108"/>
        <label>3</label>
    </ligand>
</feature>
<dbReference type="Pfam" id="PF01471">
    <property type="entry name" value="PG_binding_1"/>
    <property type="match status" value="1"/>
</dbReference>
<feature type="active site" evidence="6">
    <location>
        <position position="183"/>
    </location>
</feature>
<accession>A0A9P9FIV5</accession>
<keyword evidence="2 7" id="KW-0479">Metal-binding</keyword>
<name>A0A9P9FIV5_9HYPO</name>
<evidence type="ECO:0000256" key="2">
    <source>
        <dbReference type="ARBA" id="ARBA00022723"/>
    </source>
</evidence>
<keyword evidence="10" id="KW-1185">Reference proteome</keyword>
<dbReference type="PRINTS" id="PR00138">
    <property type="entry name" value="MATRIXIN"/>
</dbReference>
<comment type="cofactor">
    <cofactor evidence="7">
        <name>Zn(2+)</name>
        <dbReference type="ChEBI" id="CHEBI:29105"/>
    </cofactor>
    <text evidence="7">Binds 2 Zn(2+) ions per subunit.</text>
</comment>
<comment type="cofactor">
    <cofactor evidence="7">
        <name>Ca(2+)</name>
        <dbReference type="ChEBI" id="CHEBI:29108"/>
    </cofactor>
    <text evidence="7">Can bind about 5 Ca(2+) ions per subunit.</text>
</comment>
<feature type="binding site" evidence="7">
    <location>
        <position position="157"/>
    </location>
    <ligand>
        <name>Zn(2+)</name>
        <dbReference type="ChEBI" id="CHEBI:29105"/>
        <label>1</label>
    </ligand>
</feature>
<dbReference type="AlphaFoldDB" id="A0A9P9FIV5"/>
<evidence type="ECO:0000313" key="10">
    <source>
        <dbReference type="Proteomes" id="UP000717696"/>
    </source>
</evidence>
<keyword evidence="5" id="KW-0482">Metalloprotease</keyword>
<dbReference type="OrthoDB" id="406838at2759"/>
<dbReference type="SUPFAM" id="SSF55486">
    <property type="entry name" value="Metalloproteases ('zincins'), catalytic domain"/>
    <property type="match status" value="1"/>
</dbReference>
<proteinExistence type="predicted"/>
<evidence type="ECO:0000256" key="1">
    <source>
        <dbReference type="ARBA" id="ARBA00022670"/>
    </source>
</evidence>
<dbReference type="InterPro" id="IPR021190">
    <property type="entry name" value="Pept_M10A"/>
</dbReference>
<organism evidence="9 10">
    <name type="scientific">Dactylonectria estremocensis</name>
    <dbReference type="NCBI Taxonomy" id="1079267"/>
    <lineage>
        <taxon>Eukaryota</taxon>
        <taxon>Fungi</taxon>
        <taxon>Dikarya</taxon>
        <taxon>Ascomycota</taxon>
        <taxon>Pezizomycotina</taxon>
        <taxon>Sordariomycetes</taxon>
        <taxon>Hypocreomycetidae</taxon>
        <taxon>Hypocreales</taxon>
        <taxon>Nectriaceae</taxon>
        <taxon>Dactylonectria</taxon>
    </lineage>
</organism>
<dbReference type="PANTHER" id="PTHR10201">
    <property type="entry name" value="MATRIX METALLOPROTEINASE"/>
    <property type="match status" value="1"/>
</dbReference>
<dbReference type="EMBL" id="JAGMUU010000001">
    <property type="protein sequence ID" value="KAH7162299.1"/>
    <property type="molecule type" value="Genomic_DNA"/>
</dbReference>
<dbReference type="InterPro" id="IPR024079">
    <property type="entry name" value="MetalloPept_cat_dom_sf"/>
</dbReference>